<dbReference type="PANTHER" id="PTHR44051">
    <property type="entry name" value="GLUTATHIONE S-TRANSFERASE-RELATED"/>
    <property type="match status" value="1"/>
</dbReference>
<dbReference type="InterPro" id="IPR036249">
    <property type="entry name" value="Thioredoxin-like_sf"/>
</dbReference>
<evidence type="ECO:0000313" key="3">
    <source>
        <dbReference type="Proteomes" id="UP000092932"/>
    </source>
</evidence>
<dbReference type="PROSITE" id="PS50404">
    <property type="entry name" value="GST_NTER"/>
    <property type="match status" value="1"/>
</dbReference>
<name>A0A1B2ACU2_9SPHN</name>
<evidence type="ECO:0000313" key="2">
    <source>
        <dbReference type="EMBL" id="ANY19966.1"/>
    </source>
</evidence>
<dbReference type="RefSeq" id="WP_074428291.1">
    <property type="nucleotide sequence ID" value="NZ_CP016591.1"/>
</dbReference>
<dbReference type="Proteomes" id="UP000092932">
    <property type="component" value="Chromosome"/>
</dbReference>
<dbReference type="SUPFAM" id="SSF52833">
    <property type="entry name" value="Thioredoxin-like"/>
    <property type="match status" value="1"/>
</dbReference>
<dbReference type="Gene3D" id="1.20.1050.10">
    <property type="match status" value="1"/>
</dbReference>
<dbReference type="EMBL" id="CP016591">
    <property type="protein sequence ID" value="ANY19966.1"/>
    <property type="molecule type" value="Genomic_DNA"/>
</dbReference>
<dbReference type="InterPro" id="IPR004045">
    <property type="entry name" value="Glutathione_S-Trfase_N"/>
</dbReference>
<dbReference type="Gene3D" id="3.40.30.10">
    <property type="entry name" value="Glutaredoxin"/>
    <property type="match status" value="1"/>
</dbReference>
<keyword evidence="3" id="KW-1185">Reference proteome</keyword>
<dbReference type="InterPro" id="IPR036282">
    <property type="entry name" value="Glutathione-S-Trfase_C_sf"/>
</dbReference>
<accession>A0A1B2ACU2</accession>
<dbReference type="OrthoDB" id="9782992at2"/>
<dbReference type="KEGG" id="ado:A6F68_01450"/>
<gene>
    <name evidence="2" type="primary">yibF</name>
    <name evidence="2" type="ORF">A6F68_01450</name>
</gene>
<dbReference type="PATRIC" id="fig|692370.5.peg.1465"/>
<dbReference type="SFLD" id="SFLDS00019">
    <property type="entry name" value="Glutathione_Transferase_(cytos"/>
    <property type="match status" value="1"/>
</dbReference>
<protein>
    <submittedName>
        <fullName evidence="2">Putative GST-like protein YibF</fullName>
    </submittedName>
</protein>
<feature type="domain" description="GST N-terminal" evidence="1">
    <location>
        <begin position="2"/>
        <end position="82"/>
    </location>
</feature>
<organism evidence="2 3">
    <name type="scientific">Tsuneonella dongtanensis</name>
    <dbReference type="NCBI Taxonomy" id="692370"/>
    <lineage>
        <taxon>Bacteria</taxon>
        <taxon>Pseudomonadati</taxon>
        <taxon>Pseudomonadota</taxon>
        <taxon>Alphaproteobacteria</taxon>
        <taxon>Sphingomonadales</taxon>
        <taxon>Erythrobacteraceae</taxon>
        <taxon>Tsuneonella</taxon>
    </lineage>
</organism>
<reference evidence="2 3" key="1">
    <citation type="submission" date="2016-07" db="EMBL/GenBank/DDBJ databases">
        <title>Complete genome sequence of Altererythrobacter dongtanensis KCTC 22672, a type strain with esterase isolated from tidal flat.</title>
        <authorList>
            <person name="Cheng H."/>
            <person name="Wu Y.-H."/>
            <person name="Zhou P."/>
            <person name="Huo Y.-Y."/>
            <person name="Wang C.-S."/>
            <person name="Xu X.-W."/>
        </authorList>
    </citation>
    <scope>NUCLEOTIDE SEQUENCE [LARGE SCALE GENOMIC DNA]</scope>
    <source>
        <strain evidence="2 3">KCTC 22672</strain>
    </source>
</reference>
<dbReference type="SUPFAM" id="SSF47616">
    <property type="entry name" value="GST C-terminal domain-like"/>
    <property type="match status" value="1"/>
</dbReference>
<sequence length="218" mass="24218">MSDLVLYGHPFSSYTWKALMPLYANGTPFEFRNVDPAFPGNWDFCRKVHPAGKFPVLVDGEAIVIESTAIIEHLAAHYPGAAPLIPEDPGQAVVARMMDRVFDRYVMDVGQLVVNAYIADAANPNPDQVAAGKNGLLHSYAWLENWLAENELPAHVSLASCAAMPSLFYADWIERIPDTCPRVRDLRAELIALPPAARCIEDARPYRHYFPLGAPDRD</sequence>
<evidence type="ECO:0000259" key="1">
    <source>
        <dbReference type="PROSITE" id="PS50404"/>
    </source>
</evidence>
<dbReference type="CDD" id="cd00570">
    <property type="entry name" value="GST_N_family"/>
    <property type="match status" value="1"/>
</dbReference>
<dbReference type="AlphaFoldDB" id="A0A1B2ACU2"/>
<dbReference type="InterPro" id="IPR040079">
    <property type="entry name" value="Glutathione_S-Trfase"/>
</dbReference>
<dbReference type="STRING" id="692370.A6F68_01450"/>
<proteinExistence type="predicted"/>
<dbReference type="PANTHER" id="PTHR44051:SF8">
    <property type="entry name" value="GLUTATHIONE S-TRANSFERASE GSTA"/>
    <property type="match status" value="1"/>
</dbReference>
<dbReference type="Pfam" id="PF13417">
    <property type="entry name" value="GST_N_3"/>
    <property type="match status" value="1"/>
</dbReference>